<reference evidence="1 2" key="1">
    <citation type="journal article" date="2013" name="Genome Biol.">
        <title>The genome sequence of the most widely cultivated cacao type and its use to identify candidate genes regulating pod color.</title>
        <authorList>
            <person name="Motamayor J.C."/>
            <person name="Mockaitis K."/>
            <person name="Schmutz J."/>
            <person name="Haiminen N."/>
            <person name="Iii D.L."/>
            <person name="Cornejo O."/>
            <person name="Findley S.D."/>
            <person name="Zheng P."/>
            <person name="Utro F."/>
            <person name="Royaert S."/>
            <person name="Saski C."/>
            <person name="Jenkins J."/>
            <person name="Podicheti R."/>
            <person name="Zhao M."/>
            <person name="Scheffler B.E."/>
            <person name="Stack J.C."/>
            <person name="Feltus F.A."/>
            <person name="Mustiga G.M."/>
            <person name="Amores F."/>
            <person name="Phillips W."/>
            <person name="Marelli J.P."/>
            <person name="May G.D."/>
            <person name="Shapiro H."/>
            <person name="Ma J."/>
            <person name="Bustamante C.D."/>
            <person name="Schnell R.J."/>
            <person name="Main D."/>
            <person name="Gilbert D."/>
            <person name="Parida L."/>
            <person name="Kuhn D.N."/>
        </authorList>
    </citation>
    <scope>NUCLEOTIDE SEQUENCE [LARGE SCALE GENOMIC DNA]</scope>
    <source>
        <strain evidence="2">cv. Matina 1-6</strain>
    </source>
</reference>
<protein>
    <submittedName>
        <fullName evidence="1">Uncharacterized protein isoform 2</fullName>
    </submittedName>
</protein>
<organism evidence="1 2">
    <name type="scientific">Theobroma cacao</name>
    <name type="common">Cacao</name>
    <name type="synonym">Cocoa</name>
    <dbReference type="NCBI Taxonomy" id="3641"/>
    <lineage>
        <taxon>Eukaryota</taxon>
        <taxon>Viridiplantae</taxon>
        <taxon>Streptophyta</taxon>
        <taxon>Embryophyta</taxon>
        <taxon>Tracheophyta</taxon>
        <taxon>Spermatophyta</taxon>
        <taxon>Magnoliopsida</taxon>
        <taxon>eudicotyledons</taxon>
        <taxon>Gunneridae</taxon>
        <taxon>Pentapetalae</taxon>
        <taxon>rosids</taxon>
        <taxon>malvids</taxon>
        <taxon>Malvales</taxon>
        <taxon>Malvaceae</taxon>
        <taxon>Byttnerioideae</taxon>
        <taxon>Theobroma</taxon>
    </lineage>
</organism>
<keyword evidence="2" id="KW-1185">Reference proteome</keyword>
<proteinExistence type="predicted"/>
<accession>A0A061DS92</accession>
<dbReference type="InParanoid" id="A0A061DS92"/>
<dbReference type="EMBL" id="CM001879">
    <property type="protein sequence ID" value="EOX92833.1"/>
    <property type="molecule type" value="Genomic_DNA"/>
</dbReference>
<dbReference type="Proteomes" id="UP000026915">
    <property type="component" value="Chromosome 1"/>
</dbReference>
<dbReference type="Gramene" id="EOX92833">
    <property type="protein sequence ID" value="EOX92833"/>
    <property type="gene ID" value="TCM_001695"/>
</dbReference>
<name>A0A061DS92_THECC</name>
<sequence>PLFFSHSVSSSYVFVKINKSVGLGFEVFKPSFVLYFSPSPAPARPLSSLLDIDEPLFCSSTSFRFLP</sequence>
<dbReference type="HOGENOM" id="CLU_2820264_0_0_1"/>
<feature type="non-terminal residue" evidence="1">
    <location>
        <position position="1"/>
    </location>
</feature>
<evidence type="ECO:0000313" key="2">
    <source>
        <dbReference type="Proteomes" id="UP000026915"/>
    </source>
</evidence>
<evidence type="ECO:0000313" key="1">
    <source>
        <dbReference type="EMBL" id="EOX92833.1"/>
    </source>
</evidence>
<gene>
    <name evidence="1" type="ORF">TCM_001695</name>
</gene>
<dbReference type="AlphaFoldDB" id="A0A061DS92"/>